<proteinExistence type="predicted"/>
<organism evidence="1">
    <name type="scientific">marine sediment metagenome</name>
    <dbReference type="NCBI Taxonomy" id="412755"/>
    <lineage>
        <taxon>unclassified sequences</taxon>
        <taxon>metagenomes</taxon>
        <taxon>ecological metagenomes</taxon>
    </lineage>
</organism>
<comment type="caution">
    <text evidence="1">The sequence shown here is derived from an EMBL/GenBank/DDBJ whole genome shotgun (WGS) entry which is preliminary data.</text>
</comment>
<reference evidence="1" key="1">
    <citation type="journal article" date="2015" name="Nature">
        <title>Complex archaea that bridge the gap between prokaryotes and eukaryotes.</title>
        <authorList>
            <person name="Spang A."/>
            <person name="Saw J.H."/>
            <person name="Jorgensen S.L."/>
            <person name="Zaremba-Niedzwiedzka K."/>
            <person name="Martijn J."/>
            <person name="Lind A.E."/>
            <person name="van Eijk R."/>
            <person name="Schleper C."/>
            <person name="Guy L."/>
            <person name="Ettema T.J."/>
        </authorList>
    </citation>
    <scope>NUCLEOTIDE SEQUENCE</scope>
</reference>
<dbReference type="EMBL" id="LAZR01011472">
    <property type="protein sequence ID" value="KKM61501.1"/>
    <property type="molecule type" value="Genomic_DNA"/>
</dbReference>
<gene>
    <name evidence="1" type="ORF">LCGC14_1531170</name>
</gene>
<name>A0A0F9JGP7_9ZZZZ</name>
<protein>
    <submittedName>
        <fullName evidence="1">Uncharacterized protein</fullName>
    </submittedName>
</protein>
<sequence>MTVYPLMPPGWKPDIERDYMAEQAREIEGFFSTPEPLTPTKMIWVTKDGRRLFVGEMTNDHLYNTINFLYRWGTVALPATILSVSQLLMCLQGEQATIGTDREVDRLSELTVTEFIEEEIPTWPRLLNEAEKRGMKIPGLVPRWS</sequence>
<dbReference type="AlphaFoldDB" id="A0A0F9JGP7"/>
<evidence type="ECO:0000313" key="1">
    <source>
        <dbReference type="EMBL" id="KKM61501.1"/>
    </source>
</evidence>
<accession>A0A0F9JGP7</accession>